<dbReference type="PRINTS" id="PR00411">
    <property type="entry name" value="PNDRDTASEI"/>
</dbReference>
<proteinExistence type="predicted"/>
<keyword evidence="3" id="KW-1185">Reference proteome</keyword>
<evidence type="ECO:0000256" key="1">
    <source>
        <dbReference type="ARBA" id="ARBA00023002"/>
    </source>
</evidence>
<dbReference type="AlphaFoldDB" id="A0A9W9AAP6"/>
<gene>
    <name evidence="2" type="ORF">J3R30DRAFT_3481299</name>
</gene>
<dbReference type="Pfam" id="PF13738">
    <property type="entry name" value="Pyr_redox_3"/>
    <property type="match status" value="1"/>
</dbReference>
<dbReference type="SUPFAM" id="SSF51905">
    <property type="entry name" value="FAD/NAD(P)-binding domain"/>
    <property type="match status" value="2"/>
</dbReference>
<dbReference type="Gene3D" id="3.50.50.60">
    <property type="entry name" value="FAD/NAD(P)-binding domain"/>
    <property type="match status" value="1"/>
</dbReference>
<dbReference type="GO" id="GO:0050660">
    <property type="term" value="F:flavin adenine dinucleotide binding"/>
    <property type="evidence" value="ECO:0007669"/>
    <property type="project" value="TreeGrafter"/>
</dbReference>
<accession>A0A9W9AAP6</accession>
<evidence type="ECO:0000313" key="3">
    <source>
        <dbReference type="Proteomes" id="UP001150266"/>
    </source>
</evidence>
<dbReference type="PANTHER" id="PTHR43539">
    <property type="entry name" value="FLAVIN-BINDING MONOOXYGENASE-LIKE PROTEIN (AFU_ORTHOLOGUE AFUA_4G09220)"/>
    <property type="match status" value="1"/>
</dbReference>
<comment type="caution">
    <text evidence="2">The sequence shown here is derived from an EMBL/GenBank/DDBJ whole genome shotgun (WGS) entry which is preliminary data.</text>
</comment>
<protein>
    <submittedName>
        <fullName evidence="2">FAD/NAD-P-binding domain-containing protein</fullName>
    </submittedName>
</protein>
<dbReference type="InterPro" id="IPR050982">
    <property type="entry name" value="Auxin_biosynth/cation_transpt"/>
</dbReference>
<evidence type="ECO:0000313" key="2">
    <source>
        <dbReference type="EMBL" id="KAJ4478382.1"/>
    </source>
</evidence>
<reference evidence="2" key="1">
    <citation type="submission" date="2022-08" db="EMBL/GenBank/DDBJ databases">
        <title>A Global Phylogenomic Analysis of the Shiitake Genus Lentinula.</title>
        <authorList>
            <consortium name="DOE Joint Genome Institute"/>
            <person name="Sierra-Patev S."/>
            <person name="Min B."/>
            <person name="Naranjo-Ortiz M."/>
            <person name="Looney B."/>
            <person name="Konkel Z."/>
            <person name="Slot J.C."/>
            <person name="Sakamoto Y."/>
            <person name="Steenwyk J.L."/>
            <person name="Rokas A."/>
            <person name="Carro J."/>
            <person name="Camarero S."/>
            <person name="Ferreira P."/>
            <person name="Molpeceres G."/>
            <person name="Ruiz-Duenas F.J."/>
            <person name="Serrano A."/>
            <person name="Henrissat B."/>
            <person name="Drula E."/>
            <person name="Hughes K.W."/>
            <person name="Mata J.L."/>
            <person name="Ishikawa N.K."/>
            <person name="Vargas-Isla R."/>
            <person name="Ushijima S."/>
            <person name="Smith C.A."/>
            <person name="Ahrendt S."/>
            <person name="Andreopoulos W."/>
            <person name="He G."/>
            <person name="Labutti K."/>
            <person name="Lipzen A."/>
            <person name="Ng V."/>
            <person name="Riley R."/>
            <person name="Sandor L."/>
            <person name="Barry K."/>
            <person name="Martinez A.T."/>
            <person name="Xiao Y."/>
            <person name="Gibbons J.G."/>
            <person name="Terashima K."/>
            <person name="Grigoriev I.V."/>
            <person name="Hibbett D.S."/>
        </authorList>
    </citation>
    <scope>NUCLEOTIDE SEQUENCE</scope>
    <source>
        <strain evidence="2">JLM2183</strain>
    </source>
</reference>
<dbReference type="PRINTS" id="PR00368">
    <property type="entry name" value="FADPNR"/>
</dbReference>
<dbReference type="OrthoDB" id="74360at2759"/>
<dbReference type="Proteomes" id="UP001150266">
    <property type="component" value="Unassembled WGS sequence"/>
</dbReference>
<dbReference type="EMBL" id="JAOTPV010000009">
    <property type="protein sequence ID" value="KAJ4478382.1"/>
    <property type="molecule type" value="Genomic_DNA"/>
</dbReference>
<organism evidence="2 3">
    <name type="scientific">Lentinula aciculospora</name>
    <dbReference type="NCBI Taxonomy" id="153920"/>
    <lineage>
        <taxon>Eukaryota</taxon>
        <taxon>Fungi</taxon>
        <taxon>Dikarya</taxon>
        <taxon>Basidiomycota</taxon>
        <taxon>Agaricomycotina</taxon>
        <taxon>Agaricomycetes</taxon>
        <taxon>Agaricomycetidae</taxon>
        <taxon>Agaricales</taxon>
        <taxon>Marasmiineae</taxon>
        <taxon>Omphalotaceae</taxon>
        <taxon>Lentinula</taxon>
    </lineage>
</organism>
<dbReference type="GO" id="GO:0004497">
    <property type="term" value="F:monooxygenase activity"/>
    <property type="evidence" value="ECO:0007669"/>
    <property type="project" value="TreeGrafter"/>
</dbReference>
<keyword evidence="1" id="KW-0560">Oxidoreductase</keyword>
<dbReference type="PANTHER" id="PTHR43539:SF68">
    <property type="entry name" value="FLAVIN-BINDING MONOOXYGENASE-LIKE PROTEIN (AFU_ORTHOLOGUE AFUA_4G09220)"/>
    <property type="match status" value="1"/>
</dbReference>
<name>A0A9W9AAP6_9AGAR</name>
<sequence>MQTQVFKCSYFLRTKWLVVLLPNHSLISTMDTTDLNRVAFSWLAQLSLSLEKKDAASCASLFHSNGWLRDLLVFSWNLRTLNGHERILEYLSSNMDSTTISDLKITSDNVYFKPSPGSFPGSVSSGFTFSTPIANGRGLFTLTPTDSESGSWKAFTLLVSLDSLKGHEQSGAEQGVYHGSSLNWSEVREQRARMIEANPRVLIVGAGQNGLQVAARFKQMNIPTLVIEKNERVGDQWRKRYPSLTLHTPKRHHTMLFQPYPENWPRFTPRDKVADWLEQYAISQDLVVWTKSQPLPVPSYDKAKKEWTVSINRDGRILTIHPQHIILATGTLGGPYTPTIKDCALFKGQILHSDSYAGGPQFVGKRIIVVGTGNSGADIALDLHVRGARTVTIVQRSVTCVQSSKTVNEMTDQVWREDVPTEVADYRSLEVPFQLKKQILKERKDFYWKKDQALLEGLAKAGLKVNLGPDGSGAYPLVYERLGGYWMDVGCADYIVSGKIKVKSGVEIKKFLENALLFEDDTVLEADMIIFATGFVNIRTVMKGIFGDAIDKSGPAGGVDEEGEMNGAYRPTGRPGLWYAPGDFLASRFGSKLLAIQLQAIELGYMKEDIYH</sequence>
<dbReference type="InterPro" id="IPR036188">
    <property type="entry name" value="FAD/NAD-bd_sf"/>
</dbReference>